<evidence type="ECO:0000256" key="6">
    <source>
        <dbReference type="ARBA" id="ARBA00022771"/>
    </source>
</evidence>
<dbReference type="OrthoDB" id="6270329at2759"/>
<dbReference type="PANTHER" id="PTHR12313">
    <property type="entry name" value="E3 UBIQUITIN-PROTEIN LIGASE RNF5-RELATED"/>
    <property type="match status" value="1"/>
</dbReference>
<keyword evidence="9" id="KW-0472">Membrane</keyword>
<comment type="catalytic activity">
    <reaction evidence="1 11">
        <text>S-ubiquitinyl-[E2 ubiquitin-conjugating enzyme]-L-cysteine + [acceptor protein]-L-lysine = [E2 ubiquitin-conjugating enzyme]-L-cysteine + N(6)-ubiquitinyl-[acceptor protein]-L-lysine.</text>
        <dbReference type="EC" id="2.3.2.27"/>
    </reaction>
</comment>
<evidence type="ECO:0000256" key="8">
    <source>
        <dbReference type="ARBA" id="ARBA00022833"/>
    </source>
</evidence>
<comment type="caution">
    <text evidence="13">The sequence shown here is derived from an EMBL/GenBank/DDBJ whole genome shotgun (WGS) entry which is preliminary data.</text>
</comment>
<comment type="pathway">
    <text evidence="3 11">Protein modification; protein ubiquitination.</text>
</comment>
<gene>
    <name evidence="13" type="ORF">G2W53_038089</name>
</gene>
<dbReference type="GO" id="GO:0008270">
    <property type="term" value="F:zinc ion binding"/>
    <property type="evidence" value="ECO:0007669"/>
    <property type="project" value="UniProtKB-KW"/>
</dbReference>
<dbReference type="EMBL" id="JAAIUW010000012">
    <property type="protein sequence ID" value="KAF7805928.1"/>
    <property type="molecule type" value="Genomic_DNA"/>
</dbReference>
<dbReference type="Pfam" id="PF00097">
    <property type="entry name" value="zf-C3HC4"/>
    <property type="match status" value="1"/>
</dbReference>
<name>A0A834SKK0_9FABA</name>
<evidence type="ECO:0000313" key="14">
    <source>
        <dbReference type="Proteomes" id="UP000634136"/>
    </source>
</evidence>
<dbReference type="InterPro" id="IPR018957">
    <property type="entry name" value="Znf_C3HC4_RING-type"/>
</dbReference>
<comment type="subcellular location">
    <subcellularLocation>
        <location evidence="2">Endomembrane system</location>
    </subcellularLocation>
    <subcellularLocation>
        <location evidence="11">Endoplasmic reticulum membrane</location>
        <topology evidence="11">Single-pass type IV membrane protein</topology>
    </subcellularLocation>
</comment>
<dbReference type="Proteomes" id="UP000634136">
    <property type="component" value="Unassembled WGS sequence"/>
</dbReference>
<keyword evidence="5 11" id="KW-0479">Metal-binding</keyword>
<evidence type="ECO:0000256" key="7">
    <source>
        <dbReference type="ARBA" id="ARBA00022786"/>
    </source>
</evidence>
<evidence type="ECO:0000256" key="3">
    <source>
        <dbReference type="ARBA" id="ARBA00004906"/>
    </source>
</evidence>
<accession>A0A834SKK0</accession>
<dbReference type="EC" id="2.3.2.27" evidence="11"/>
<comment type="domain">
    <text evidence="11">The RING-type zinc finger domain is responsible for E3 ligase activity.</text>
</comment>
<evidence type="ECO:0000256" key="11">
    <source>
        <dbReference type="RuleBase" id="RU369090"/>
    </source>
</evidence>
<protein>
    <recommendedName>
        <fullName evidence="11">E3 ubiquitin-protein ligase RMA</fullName>
        <ecNumber evidence="11">2.3.2.27</ecNumber>
    </recommendedName>
    <alternativeName>
        <fullName evidence="11">Protein RING membrane-anchor</fullName>
    </alternativeName>
    <alternativeName>
        <fullName evidence="11">RING-type E3 ubiquitin transferase RMA</fullName>
    </alternativeName>
</protein>
<evidence type="ECO:0000256" key="10">
    <source>
        <dbReference type="PROSITE-ProRule" id="PRU00175"/>
    </source>
</evidence>
<dbReference type="Gene3D" id="3.30.40.10">
    <property type="entry name" value="Zinc/RING finger domain, C3HC4 (zinc finger)"/>
    <property type="match status" value="1"/>
</dbReference>
<keyword evidence="14" id="KW-1185">Reference proteome</keyword>
<dbReference type="InterPro" id="IPR001841">
    <property type="entry name" value="Znf_RING"/>
</dbReference>
<dbReference type="InterPro" id="IPR013083">
    <property type="entry name" value="Znf_RING/FYVE/PHD"/>
</dbReference>
<keyword evidence="11" id="KW-0256">Endoplasmic reticulum</keyword>
<evidence type="ECO:0000256" key="2">
    <source>
        <dbReference type="ARBA" id="ARBA00004308"/>
    </source>
</evidence>
<reference evidence="13" key="1">
    <citation type="submission" date="2020-09" db="EMBL/GenBank/DDBJ databases">
        <title>Genome-Enabled Discovery of Anthraquinone Biosynthesis in Senna tora.</title>
        <authorList>
            <person name="Kang S.-H."/>
            <person name="Pandey R.P."/>
            <person name="Lee C.-M."/>
            <person name="Sim J.-S."/>
            <person name="Jeong J.-T."/>
            <person name="Choi B.-S."/>
            <person name="Jung M."/>
            <person name="Ginzburg D."/>
            <person name="Zhao K."/>
            <person name="Won S.Y."/>
            <person name="Oh T.-J."/>
            <person name="Yu Y."/>
            <person name="Kim N.-H."/>
            <person name="Lee O.R."/>
            <person name="Lee T.-H."/>
            <person name="Bashyal P."/>
            <person name="Kim T.-S."/>
            <person name="Lee W.-H."/>
            <person name="Kawkins C."/>
            <person name="Kim C.-K."/>
            <person name="Kim J.S."/>
            <person name="Ahn B.O."/>
            <person name="Rhee S.Y."/>
            <person name="Sohng J.K."/>
        </authorList>
    </citation>
    <scope>NUCLEOTIDE SEQUENCE</scope>
    <source>
        <tissue evidence="13">Leaf</tissue>
    </source>
</reference>
<keyword evidence="4 11" id="KW-0808">Transferase</keyword>
<dbReference type="GO" id="GO:0006511">
    <property type="term" value="P:ubiquitin-dependent protein catabolic process"/>
    <property type="evidence" value="ECO:0007669"/>
    <property type="project" value="UniProtKB-UniRule"/>
</dbReference>
<dbReference type="PROSITE" id="PS50089">
    <property type="entry name" value="ZF_RING_2"/>
    <property type="match status" value="1"/>
</dbReference>
<dbReference type="AlphaFoldDB" id="A0A834SKK0"/>
<comment type="function">
    <text evidence="11">E3 ubiquitin-protein ligase.</text>
</comment>
<evidence type="ECO:0000256" key="5">
    <source>
        <dbReference type="ARBA" id="ARBA00022723"/>
    </source>
</evidence>
<dbReference type="SUPFAM" id="SSF57850">
    <property type="entry name" value="RING/U-box"/>
    <property type="match status" value="1"/>
</dbReference>
<evidence type="ECO:0000259" key="12">
    <source>
        <dbReference type="PROSITE" id="PS50089"/>
    </source>
</evidence>
<dbReference type="SMART" id="SM00184">
    <property type="entry name" value="RING"/>
    <property type="match status" value="1"/>
</dbReference>
<dbReference type="UniPathway" id="UPA00143"/>
<evidence type="ECO:0000256" key="4">
    <source>
        <dbReference type="ARBA" id="ARBA00022679"/>
    </source>
</evidence>
<organism evidence="13 14">
    <name type="scientific">Senna tora</name>
    <dbReference type="NCBI Taxonomy" id="362788"/>
    <lineage>
        <taxon>Eukaryota</taxon>
        <taxon>Viridiplantae</taxon>
        <taxon>Streptophyta</taxon>
        <taxon>Embryophyta</taxon>
        <taxon>Tracheophyta</taxon>
        <taxon>Spermatophyta</taxon>
        <taxon>Magnoliopsida</taxon>
        <taxon>eudicotyledons</taxon>
        <taxon>Gunneridae</taxon>
        <taxon>Pentapetalae</taxon>
        <taxon>rosids</taxon>
        <taxon>fabids</taxon>
        <taxon>Fabales</taxon>
        <taxon>Fabaceae</taxon>
        <taxon>Caesalpinioideae</taxon>
        <taxon>Cassia clade</taxon>
        <taxon>Senna</taxon>
    </lineage>
</organism>
<dbReference type="InterPro" id="IPR045103">
    <property type="entry name" value="RNF5/RNF185-like"/>
</dbReference>
<dbReference type="PROSITE" id="PS00518">
    <property type="entry name" value="ZF_RING_1"/>
    <property type="match status" value="1"/>
</dbReference>
<keyword evidence="8 11" id="KW-0862">Zinc</keyword>
<sequence length="236" mass="25483">MAVAQTDSFVEDNNASLEKWKSAPDAIADSDSDRNASDGFDCNICLDTVQDPVVTLCGHLYCWPCIYKWLNHSISSSEDNRQQSPQCPVCKTQVSPSSLVPLYGPGQTTGPSKGKSHQLGPVIPKRPHGPLWMLDSQGISNAATTVSQPATPYHHHNYPETPYHFGQSNSIPGSYTSPMLTMDGALGNAFDTSIPKAFSESPALISVFCIAVQKSTVDLEDSGSFWNTGKISLSFI</sequence>
<evidence type="ECO:0000256" key="9">
    <source>
        <dbReference type="ARBA" id="ARBA00023136"/>
    </source>
</evidence>
<proteinExistence type="predicted"/>
<keyword evidence="6 10" id="KW-0863">Zinc-finger</keyword>
<dbReference type="GO" id="GO:0061630">
    <property type="term" value="F:ubiquitin protein ligase activity"/>
    <property type="evidence" value="ECO:0007669"/>
    <property type="project" value="UniProtKB-UniRule"/>
</dbReference>
<keyword evidence="7 11" id="KW-0833">Ubl conjugation pathway</keyword>
<dbReference type="InterPro" id="IPR017907">
    <property type="entry name" value="Znf_RING_CS"/>
</dbReference>
<dbReference type="GO" id="GO:0005789">
    <property type="term" value="C:endoplasmic reticulum membrane"/>
    <property type="evidence" value="ECO:0007669"/>
    <property type="project" value="UniProtKB-SubCell"/>
</dbReference>
<evidence type="ECO:0000256" key="1">
    <source>
        <dbReference type="ARBA" id="ARBA00000900"/>
    </source>
</evidence>
<feature type="domain" description="RING-type" evidence="12">
    <location>
        <begin position="42"/>
        <end position="91"/>
    </location>
</feature>
<evidence type="ECO:0000313" key="13">
    <source>
        <dbReference type="EMBL" id="KAF7805928.1"/>
    </source>
</evidence>
<dbReference type="GO" id="GO:0016567">
    <property type="term" value="P:protein ubiquitination"/>
    <property type="evidence" value="ECO:0007669"/>
    <property type="project" value="UniProtKB-UniPathway"/>
</dbReference>